<reference evidence="2 3" key="1">
    <citation type="submission" date="2019-08" db="EMBL/GenBank/DDBJ databases">
        <authorList>
            <person name="Alioto T."/>
            <person name="Alioto T."/>
            <person name="Gomez Garrido J."/>
        </authorList>
    </citation>
    <scope>NUCLEOTIDE SEQUENCE [LARGE SCALE GENOMIC DNA]</scope>
</reference>
<protein>
    <submittedName>
        <fullName evidence="2">Uncharacterized protein</fullName>
    </submittedName>
</protein>
<organism evidence="2 3">
    <name type="scientific">Cinara cedri</name>
    <dbReference type="NCBI Taxonomy" id="506608"/>
    <lineage>
        <taxon>Eukaryota</taxon>
        <taxon>Metazoa</taxon>
        <taxon>Ecdysozoa</taxon>
        <taxon>Arthropoda</taxon>
        <taxon>Hexapoda</taxon>
        <taxon>Insecta</taxon>
        <taxon>Pterygota</taxon>
        <taxon>Neoptera</taxon>
        <taxon>Paraneoptera</taxon>
        <taxon>Hemiptera</taxon>
        <taxon>Sternorrhyncha</taxon>
        <taxon>Aphidomorpha</taxon>
        <taxon>Aphidoidea</taxon>
        <taxon>Aphididae</taxon>
        <taxon>Lachninae</taxon>
        <taxon>Cinara</taxon>
    </lineage>
</organism>
<evidence type="ECO:0000256" key="1">
    <source>
        <dbReference type="SAM" id="MobiDB-lite"/>
    </source>
</evidence>
<accession>A0A5E4NKC0</accession>
<feature type="region of interest" description="Disordered" evidence="1">
    <location>
        <begin position="260"/>
        <end position="305"/>
    </location>
</feature>
<sequence length="322" mass="37139">MDAWTTFEWLSGKYFLAENIRNEQIYNIQSNNININNVNMSLSVAYYAALPWGLNTFSIGTFHNVIVNNLEKVMNAYVYIYALIIHLYLKRKGTSIGSHVLQKIRNSVLWYNEGTKLFYKYLHLPLFTDKDPQNEPLLDDNIKTIIYRIQNIDDSNSININDVIPDFEKNYFLVWADTNISNNNLGNKRFNTFMNGNCMDAMDYMSTYLSIVQKSMDINFEFQSATSMYSQYCPENIFDVESAKKPMTVVRDKKGNTKAYEKTKSVDGDKQINNEDDEKTMSEDKDEQISTKTGSESVVIGSSPPENKSTLRNLLMGFLKLI</sequence>
<name>A0A5E4NKC0_9HEMI</name>
<keyword evidence="3" id="KW-1185">Reference proteome</keyword>
<proteinExistence type="predicted"/>
<dbReference type="EMBL" id="CABPRJ010002013">
    <property type="protein sequence ID" value="VVC42834.1"/>
    <property type="molecule type" value="Genomic_DNA"/>
</dbReference>
<gene>
    <name evidence="2" type="ORF">CINCED_3A011909</name>
</gene>
<dbReference type="Proteomes" id="UP000325440">
    <property type="component" value="Unassembled WGS sequence"/>
</dbReference>
<evidence type="ECO:0000313" key="2">
    <source>
        <dbReference type="EMBL" id="VVC42834.1"/>
    </source>
</evidence>
<dbReference type="OrthoDB" id="6630744at2759"/>
<dbReference type="AlphaFoldDB" id="A0A5E4NKC0"/>
<feature type="compositionally biased region" description="Basic and acidic residues" evidence="1">
    <location>
        <begin position="260"/>
        <end position="289"/>
    </location>
</feature>
<evidence type="ECO:0000313" key="3">
    <source>
        <dbReference type="Proteomes" id="UP000325440"/>
    </source>
</evidence>